<dbReference type="EC" id="4.2.1.1" evidence="5"/>
<evidence type="ECO:0000256" key="2">
    <source>
        <dbReference type="ARBA" id="ARBA00022723"/>
    </source>
</evidence>
<comment type="function">
    <text evidence="5">Reversible hydration of carbon dioxide.</text>
</comment>
<reference evidence="6 7" key="1">
    <citation type="submission" date="2015-01" db="EMBL/GenBank/DDBJ databases">
        <title>The Genome Sequence of Fonsecaea multimorphosa CBS 102226.</title>
        <authorList>
            <consortium name="The Broad Institute Genomics Platform"/>
            <person name="Cuomo C."/>
            <person name="de Hoog S."/>
            <person name="Gorbushina A."/>
            <person name="Stielow B."/>
            <person name="Teixiera M."/>
            <person name="Abouelleil A."/>
            <person name="Chapman S.B."/>
            <person name="Priest M."/>
            <person name="Young S.K."/>
            <person name="Wortman J."/>
            <person name="Nusbaum C."/>
            <person name="Birren B."/>
        </authorList>
    </citation>
    <scope>NUCLEOTIDE SEQUENCE [LARGE SCALE GENOMIC DNA]</scope>
    <source>
        <strain evidence="6 7">CBS 102226</strain>
    </source>
</reference>
<proteinExistence type="inferred from homology"/>
<comment type="catalytic activity">
    <reaction evidence="5">
        <text>hydrogencarbonate + H(+) = CO2 + H2O</text>
        <dbReference type="Rhea" id="RHEA:10748"/>
        <dbReference type="ChEBI" id="CHEBI:15377"/>
        <dbReference type="ChEBI" id="CHEBI:15378"/>
        <dbReference type="ChEBI" id="CHEBI:16526"/>
        <dbReference type="ChEBI" id="CHEBI:17544"/>
        <dbReference type="EC" id="4.2.1.1"/>
    </reaction>
</comment>
<protein>
    <recommendedName>
        <fullName evidence="5">Carbonic anhydrase</fullName>
        <ecNumber evidence="5">4.2.1.1</ecNumber>
    </recommendedName>
    <alternativeName>
        <fullName evidence="5">Carbonate dehydratase</fullName>
    </alternativeName>
</protein>
<evidence type="ECO:0000313" key="7">
    <source>
        <dbReference type="Proteomes" id="UP000053411"/>
    </source>
</evidence>
<dbReference type="InterPro" id="IPR036874">
    <property type="entry name" value="Carbonic_anhydrase_sf"/>
</dbReference>
<dbReference type="RefSeq" id="XP_016638364.1">
    <property type="nucleotide sequence ID" value="XM_016771454.1"/>
</dbReference>
<dbReference type="EMBL" id="KN848062">
    <property type="protein sequence ID" value="KIY04242.1"/>
    <property type="molecule type" value="Genomic_DNA"/>
</dbReference>
<keyword evidence="7" id="KW-1185">Reference proteome</keyword>
<dbReference type="AlphaFoldDB" id="A0A0D2J459"/>
<name>A0A0D2J459_9EURO</name>
<dbReference type="STRING" id="1442371.A0A0D2J459"/>
<dbReference type="SUPFAM" id="SSF53056">
    <property type="entry name" value="beta-carbonic anhydrase, cab"/>
    <property type="match status" value="1"/>
</dbReference>
<evidence type="ECO:0000256" key="1">
    <source>
        <dbReference type="ARBA" id="ARBA00006217"/>
    </source>
</evidence>
<dbReference type="GO" id="GO:0004089">
    <property type="term" value="F:carbonate dehydratase activity"/>
    <property type="evidence" value="ECO:0007669"/>
    <property type="project" value="UniProtKB-UniRule"/>
</dbReference>
<dbReference type="Pfam" id="PF00484">
    <property type="entry name" value="Pro_CA"/>
    <property type="match status" value="1"/>
</dbReference>
<keyword evidence="5" id="KW-0456">Lyase</keyword>
<keyword evidence="3 4" id="KW-0862">Zinc</keyword>
<dbReference type="VEuPathDB" id="FungiDB:Z520_00936"/>
<dbReference type="SMART" id="SM00947">
    <property type="entry name" value="Pro_CA"/>
    <property type="match status" value="1"/>
</dbReference>
<accession>A0A0D2J459</accession>
<dbReference type="Gene3D" id="3.40.1050.10">
    <property type="entry name" value="Carbonic anhydrase"/>
    <property type="match status" value="1"/>
</dbReference>
<dbReference type="Proteomes" id="UP000053411">
    <property type="component" value="Unassembled WGS sequence"/>
</dbReference>
<dbReference type="GO" id="GO:0008270">
    <property type="term" value="F:zinc ion binding"/>
    <property type="evidence" value="ECO:0007669"/>
    <property type="project" value="UniProtKB-UniRule"/>
</dbReference>
<dbReference type="PANTHER" id="PTHR43175">
    <property type="entry name" value="CARBONIC ANHYDRASE"/>
    <property type="match status" value="1"/>
</dbReference>
<evidence type="ECO:0000256" key="5">
    <source>
        <dbReference type="RuleBase" id="RU003956"/>
    </source>
</evidence>
<dbReference type="PANTHER" id="PTHR43175:SF3">
    <property type="entry name" value="CARBON DISULFIDE HYDROLASE"/>
    <property type="match status" value="1"/>
</dbReference>
<dbReference type="InterPro" id="IPR001765">
    <property type="entry name" value="Carbonic_anhydrase"/>
</dbReference>
<organism evidence="6 7">
    <name type="scientific">Fonsecaea multimorphosa CBS 102226</name>
    <dbReference type="NCBI Taxonomy" id="1442371"/>
    <lineage>
        <taxon>Eukaryota</taxon>
        <taxon>Fungi</taxon>
        <taxon>Dikarya</taxon>
        <taxon>Ascomycota</taxon>
        <taxon>Pezizomycotina</taxon>
        <taxon>Eurotiomycetes</taxon>
        <taxon>Chaetothyriomycetidae</taxon>
        <taxon>Chaetothyriales</taxon>
        <taxon>Herpotrichiellaceae</taxon>
        <taxon>Fonsecaea</taxon>
    </lineage>
</organism>
<dbReference type="GeneID" id="27706682"/>
<evidence type="ECO:0000313" key="6">
    <source>
        <dbReference type="EMBL" id="KIY04242.1"/>
    </source>
</evidence>
<gene>
    <name evidence="6" type="ORF">Z520_00936</name>
</gene>
<dbReference type="OrthoDB" id="10248475at2759"/>
<evidence type="ECO:0000256" key="4">
    <source>
        <dbReference type="PIRSR" id="PIRSR601765-1"/>
    </source>
</evidence>
<feature type="binding site" evidence="4">
    <location>
        <position position="42"/>
    </location>
    <ligand>
        <name>Zn(2+)</name>
        <dbReference type="ChEBI" id="CHEBI:29105"/>
    </ligand>
</feature>
<feature type="binding site" evidence="4">
    <location>
        <position position="100"/>
    </location>
    <ligand>
        <name>Zn(2+)</name>
        <dbReference type="ChEBI" id="CHEBI:29105"/>
    </ligand>
</feature>
<evidence type="ECO:0000256" key="3">
    <source>
        <dbReference type="ARBA" id="ARBA00022833"/>
    </source>
</evidence>
<comment type="cofactor">
    <cofactor evidence="4">
        <name>Zn(2+)</name>
        <dbReference type="ChEBI" id="CHEBI:29105"/>
    </cofactor>
    <text evidence="4">Binds 1 zinc ion per subunit.</text>
</comment>
<sequence length="172" mass="19234">MTSPRVKELIRENAEFAKTWSSPFTMKQMREVLTDPVICLTCMDPRVVPEQFLGSHPMIAVFRNAGGRATPDVVRTINTLQSLAYKVQKATVMVVHHTDCGMTHLTDEGIKKDILERGIDGAEGINFGCFRGEDIKKSVLDDVQTLKAERLLKDVEVRGFVLTTETGLLEEL</sequence>
<comment type="similarity">
    <text evidence="1 5">Belongs to the beta-class carbonic anhydrase family.</text>
</comment>
<keyword evidence="2 4" id="KW-0479">Metal-binding</keyword>
<feature type="binding site" evidence="4">
    <location>
        <position position="97"/>
    </location>
    <ligand>
        <name>Zn(2+)</name>
        <dbReference type="ChEBI" id="CHEBI:29105"/>
    </ligand>
</feature>
<feature type="binding site" evidence="4">
    <location>
        <position position="44"/>
    </location>
    <ligand>
        <name>Zn(2+)</name>
        <dbReference type="ChEBI" id="CHEBI:29105"/>
    </ligand>
</feature>